<dbReference type="InterPro" id="IPR036291">
    <property type="entry name" value="NAD(P)-bd_dom_sf"/>
</dbReference>
<dbReference type="GO" id="GO:0005737">
    <property type="term" value="C:cytoplasm"/>
    <property type="evidence" value="ECO:0007669"/>
    <property type="project" value="TreeGrafter"/>
</dbReference>
<dbReference type="EMBL" id="WIGN01000125">
    <property type="protein sequence ID" value="KAF6808027.1"/>
    <property type="molecule type" value="Genomic_DNA"/>
</dbReference>
<dbReference type="GO" id="GO:0016491">
    <property type="term" value="F:oxidoreductase activity"/>
    <property type="evidence" value="ECO:0007669"/>
    <property type="project" value="TreeGrafter"/>
</dbReference>
<dbReference type="InterPro" id="IPR002347">
    <property type="entry name" value="SDR_fam"/>
</dbReference>
<dbReference type="Proteomes" id="UP000652219">
    <property type="component" value="Unassembled WGS sequence"/>
</dbReference>
<evidence type="ECO:0000313" key="3">
    <source>
        <dbReference type="EMBL" id="KAF6808027.1"/>
    </source>
</evidence>
<dbReference type="PANTHER" id="PTHR43544">
    <property type="entry name" value="SHORT-CHAIN DEHYDROGENASE/REDUCTASE"/>
    <property type="match status" value="1"/>
</dbReference>
<dbReference type="SUPFAM" id="SSF51735">
    <property type="entry name" value="NAD(P)-binding Rossmann-fold domains"/>
    <property type="match status" value="1"/>
</dbReference>
<evidence type="ECO:0008006" key="5">
    <source>
        <dbReference type="Google" id="ProtNLM"/>
    </source>
</evidence>
<evidence type="ECO:0000256" key="1">
    <source>
        <dbReference type="ARBA" id="ARBA00006484"/>
    </source>
</evidence>
<dbReference type="AlphaFoldDB" id="A0A8H6J7W9"/>
<dbReference type="PANTHER" id="PTHR43544:SF2">
    <property type="entry name" value="OXIDOREDUCTASE"/>
    <property type="match status" value="1"/>
</dbReference>
<evidence type="ECO:0000313" key="4">
    <source>
        <dbReference type="Proteomes" id="UP000652219"/>
    </source>
</evidence>
<evidence type="ECO:0000256" key="2">
    <source>
        <dbReference type="SAM" id="MobiDB-lite"/>
    </source>
</evidence>
<protein>
    <recommendedName>
        <fullName evidence="5">Oxidoreductase</fullName>
    </recommendedName>
</protein>
<feature type="compositionally biased region" description="Basic and acidic residues" evidence="2">
    <location>
        <begin position="72"/>
        <end position="110"/>
    </location>
</feature>
<dbReference type="Pfam" id="PF00106">
    <property type="entry name" value="adh_short"/>
    <property type="match status" value="1"/>
</dbReference>
<reference evidence="3 4" key="1">
    <citation type="journal article" date="2020" name="Phytopathology">
        <title>Genome Sequence Resources of Colletotrichum truncatum, C. plurivorum, C. musicola, and C. sojae: Four Species Pathogenic to Soybean (Glycine max).</title>
        <authorList>
            <person name="Rogerio F."/>
            <person name="Boufleur T.R."/>
            <person name="Ciampi-Guillardi M."/>
            <person name="Sukno S.A."/>
            <person name="Thon M.R."/>
            <person name="Massola Junior N.S."/>
            <person name="Baroncelli R."/>
        </authorList>
    </citation>
    <scope>NUCLEOTIDE SEQUENCE [LARGE SCALE GENOMIC DNA]</scope>
    <source>
        <strain evidence="3 4">LFN0009</strain>
    </source>
</reference>
<feature type="region of interest" description="Disordered" evidence="2">
    <location>
        <begin position="72"/>
        <end position="125"/>
    </location>
</feature>
<comment type="similarity">
    <text evidence="1">Belongs to the short-chain dehydrogenases/reductases (SDR) family.</text>
</comment>
<dbReference type="Gene3D" id="3.40.50.720">
    <property type="entry name" value="NAD(P)-binding Rossmann-like Domain"/>
    <property type="match status" value="1"/>
</dbReference>
<dbReference type="PRINTS" id="PR00081">
    <property type="entry name" value="GDHRDH"/>
</dbReference>
<keyword evidence="4" id="KW-1185">Reference proteome</keyword>
<organism evidence="3 4">
    <name type="scientific">Colletotrichum sojae</name>
    <dbReference type="NCBI Taxonomy" id="2175907"/>
    <lineage>
        <taxon>Eukaryota</taxon>
        <taxon>Fungi</taxon>
        <taxon>Dikarya</taxon>
        <taxon>Ascomycota</taxon>
        <taxon>Pezizomycotina</taxon>
        <taxon>Sordariomycetes</taxon>
        <taxon>Hypocreomycetidae</taxon>
        <taxon>Glomerellales</taxon>
        <taxon>Glomerellaceae</taxon>
        <taxon>Colletotrichum</taxon>
        <taxon>Colletotrichum orchidearum species complex</taxon>
    </lineage>
</organism>
<name>A0A8H6J7W9_9PEZI</name>
<gene>
    <name evidence="3" type="ORF">CSOJ01_07795</name>
</gene>
<proteinExistence type="inferred from homology"/>
<dbReference type="InterPro" id="IPR051468">
    <property type="entry name" value="Fungal_SecMetab_SDRs"/>
</dbReference>
<accession>A0A8H6J7W9</accession>
<comment type="caution">
    <text evidence="3">The sequence shown here is derived from an EMBL/GenBank/DDBJ whole genome shotgun (WGS) entry which is preliminary data.</text>
</comment>
<sequence>MRSEFKVLEPNDLWLAVAEKDKSRLGGDIVLPGDSVDIVGVYSGEDQAALRRVRILEAVQLADAGDLVDLLDDRNDRDDRDDRDDRNDRDDRDDRDDRNDRDDRDDGRRDDDDDNYRNNNKNYNNNLKMDSLPLRVVRIARQLSVTPIELVEPILADLPLHRVLDLLSTHYGIGSTSGDGGGALEAAITNSHVWPTLAQANRVRLKALCVVYNQFSLFMKGRRAAHVRFAPSYFKSSSPSLRGTPAGRDLVQTMADDLNDSIVRYILVKERFTHQGTKLRDVCAYLPVAEDLSRFWRPIDPAEFRWMWMQDKQDWSCWQVKDNNEWTVDDTVRLIREAQRDLNHAKAEELRRLASLYELFPTYLKTPKGPPTPRQNLRHIPQLLRSIARKPTRLRHWFHPIEELEWLESFLWCVERMETQFPAVALELKAASIQEWHDPNDRELPLLEEADFRRFIDDSYTFQVAEQLKADLKSSRKGTGKLPSLVALYLPPFSSPHAREIAADMCPKADLRSGVRQMMYEEMVKTIKGRLSQPHDVDLQDGQGEIQPYQPTKNFSNHRRTCSICHTDINQPHKTFGSMCVTCGDFNLAERALSLPENLSLAGQTALVTGARVNLGFHTALRLLRCGAFLIASSRYPEDALTRYQKESDFDSWSDRLRVVGADFRAARDAFALVEATKTILQKEQRNLDILINNAAQTLTDSVAKEQKAIRREQLLLDQSTTEDPGKFILVVRQGYTARVRGGATGMISGQDTGLITTTSNNTSPLVAQTFNLQLSETSGPSSWVQSLSDIPVSSREDIFESQLDSAAKAGKHVRTNMSKAGLNMMTETEAATAWQQRKVAMNTVDPGYMSSAPEFEMAHGGERPIDWEDGAGRVLWPIAQHKRGSPIWGRFLKHHGAVRINTRFGRG</sequence>